<dbReference type="RefSeq" id="WP_014846718.1">
    <property type="nucleotide sequence ID" value="NZ_CAJZDL010000010.1"/>
</dbReference>
<dbReference type="EMBL" id="LR134406">
    <property type="protein sequence ID" value="VEH70362.1"/>
    <property type="molecule type" value="Genomic_DNA"/>
</dbReference>
<sequence>MVAPLVAVRLRSQFSALRSSLWATVGYVLLAVMMLPLFIGLTVGLSSLRSLPDARSPLMLAAGAVLVLVWTFGSVLFFAMDDSVSPQRLVLFPLRSRDLVVPLLVSDLLTLPGAFTLLVCCGFMIGWATDPLLAIAGIASTVLGLVTGMLAGRILVTALSRWLAARRSRDLLYVVLLLGLITICWGAPLLGRGMFNLGLNWETVELVGGAAGWTPMGWAWALPADLTAGRSGLAALRFALALVLLAAMIWVWSRQLDRALTTPLPSASSGAPTVSSPWLDRLFPPGPAGAIAARNLRYLRRDPRRFASVLVIMATPFFVVFANMVQDEKLIPEFLWLVAVLATWMGGIGALQDTPMDGSALWLHAVSGIRGFEDRLGRLMANSLIYGGTFAVTMVLASALLGAWGIFPFAFGLGLGILIANQGMSLLVSSFLNGTAPPPGTNPFASTSKGQGAAFLASMLQMIGSVILLLPVAGMVFASYRFPLLGWVFLPVGPVLGVLAALGLISLGGRRLDRTWPEVLKAVTYEK</sequence>
<keyword evidence="4" id="KW-1185">Reference proteome</keyword>
<dbReference type="Proteomes" id="UP000677180">
    <property type="component" value="Chromosome"/>
</dbReference>
<evidence type="ECO:0000313" key="4">
    <source>
        <dbReference type="Proteomes" id="UP000273044"/>
    </source>
</evidence>
<reference evidence="3 4" key="1">
    <citation type="submission" date="2018-12" db="EMBL/GenBank/DDBJ databases">
        <authorList>
            <consortium name="Pathogen Informatics"/>
        </authorList>
    </citation>
    <scope>NUCLEOTIDE SEQUENCE [LARGE SCALE GENOMIC DNA]</scope>
    <source>
        <strain evidence="3 4">NCTC12967</strain>
    </source>
</reference>
<feature type="transmembrane region" description="Helical" evidence="1">
    <location>
        <begin position="484"/>
        <end position="505"/>
    </location>
</feature>
<feature type="transmembrane region" description="Helical" evidence="1">
    <location>
        <begin position="99"/>
        <end position="127"/>
    </location>
</feature>
<dbReference type="OMA" id="GWAVMPL"/>
<feature type="transmembrane region" description="Helical" evidence="1">
    <location>
        <begin position="58"/>
        <end position="79"/>
    </location>
</feature>
<feature type="transmembrane region" description="Helical" evidence="1">
    <location>
        <begin position="234"/>
        <end position="252"/>
    </location>
</feature>
<keyword evidence="1" id="KW-1133">Transmembrane helix</keyword>
<accession>A0A3N4CVS3</accession>
<organism evidence="3 4">
    <name type="scientific">Arachnia propionica</name>
    <dbReference type="NCBI Taxonomy" id="1750"/>
    <lineage>
        <taxon>Bacteria</taxon>
        <taxon>Bacillati</taxon>
        <taxon>Actinomycetota</taxon>
        <taxon>Actinomycetes</taxon>
        <taxon>Propionibacteriales</taxon>
        <taxon>Propionibacteriaceae</taxon>
        <taxon>Arachnia</taxon>
    </lineage>
</organism>
<evidence type="ECO:0000313" key="2">
    <source>
        <dbReference type="EMBL" id="QUC12468.1"/>
    </source>
</evidence>
<feature type="transmembrane region" description="Helical" evidence="1">
    <location>
        <begin position="331"/>
        <end position="351"/>
    </location>
</feature>
<feature type="transmembrane region" description="Helical" evidence="1">
    <location>
        <begin position="306"/>
        <end position="325"/>
    </location>
</feature>
<dbReference type="AlphaFoldDB" id="A0A3N4CVS3"/>
<evidence type="ECO:0000256" key="1">
    <source>
        <dbReference type="SAM" id="Phobius"/>
    </source>
</evidence>
<feature type="transmembrane region" description="Helical" evidence="1">
    <location>
        <begin position="171"/>
        <end position="191"/>
    </location>
</feature>
<dbReference type="OrthoDB" id="3261041at2"/>
<dbReference type="EMBL" id="CP072385">
    <property type="protein sequence ID" value="QUC12468.1"/>
    <property type="molecule type" value="Genomic_DNA"/>
</dbReference>
<feature type="transmembrane region" description="Helical" evidence="1">
    <location>
        <begin position="384"/>
        <end position="407"/>
    </location>
</feature>
<dbReference type="Proteomes" id="UP000273044">
    <property type="component" value="Chromosome"/>
</dbReference>
<proteinExistence type="predicted"/>
<dbReference type="GeneID" id="64407124"/>
<evidence type="ECO:0000313" key="3">
    <source>
        <dbReference type="EMBL" id="VEH70362.1"/>
    </source>
</evidence>
<gene>
    <name evidence="2" type="ORF">J5A53_07355</name>
    <name evidence="3" type="ORF">NCTC12967_01657</name>
</gene>
<keyword evidence="1" id="KW-0812">Transmembrane</keyword>
<feature type="transmembrane region" description="Helical" evidence="1">
    <location>
        <begin position="413"/>
        <end position="432"/>
    </location>
</feature>
<keyword evidence="1" id="KW-0472">Membrane</keyword>
<protein>
    <submittedName>
        <fullName evidence="3">Uncharacterized protein</fullName>
    </submittedName>
</protein>
<feature type="transmembrane region" description="Helical" evidence="1">
    <location>
        <begin position="21"/>
        <end position="46"/>
    </location>
</feature>
<reference evidence="2" key="2">
    <citation type="submission" date="2021-03" db="EMBL/GenBank/DDBJ databases">
        <title>Human Oral Microbial Genomes.</title>
        <authorList>
            <person name="Johnston C.D."/>
            <person name="Chen T."/>
            <person name="Dewhirst F.E."/>
        </authorList>
    </citation>
    <scope>NUCLEOTIDE SEQUENCE</scope>
    <source>
        <strain evidence="2">F0714</strain>
    </source>
</reference>
<name>A0A3N4CVS3_9ACTN</name>
<feature type="transmembrane region" description="Helical" evidence="1">
    <location>
        <begin position="133"/>
        <end position="159"/>
    </location>
</feature>
<feature type="transmembrane region" description="Helical" evidence="1">
    <location>
        <begin position="453"/>
        <end position="478"/>
    </location>
</feature>